<comment type="caution">
    <text evidence="2">The sequence shown here is derived from an EMBL/GenBank/DDBJ whole genome shotgun (WGS) entry which is preliminary data.</text>
</comment>
<organism evidence="2 3">
    <name type="scientific">Flavimaribacter sediminis</name>
    <dbReference type="NCBI Taxonomy" id="2865987"/>
    <lineage>
        <taxon>Bacteria</taxon>
        <taxon>Pseudomonadati</taxon>
        <taxon>Pseudomonadota</taxon>
        <taxon>Alphaproteobacteria</taxon>
        <taxon>Hyphomicrobiales</taxon>
        <taxon>Rhizobiaceae</taxon>
        <taxon>Flavimaribacter</taxon>
    </lineage>
</organism>
<keyword evidence="3" id="KW-1185">Reference proteome</keyword>
<dbReference type="Proteomes" id="UP001196509">
    <property type="component" value="Unassembled WGS sequence"/>
</dbReference>
<dbReference type="Gene3D" id="3.90.1200.10">
    <property type="match status" value="1"/>
</dbReference>
<evidence type="ECO:0000259" key="1">
    <source>
        <dbReference type="Pfam" id="PF01636"/>
    </source>
</evidence>
<gene>
    <name evidence="2" type="ORF">K1W69_15705</name>
</gene>
<proteinExistence type="predicted"/>
<dbReference type="EMBL" id="JAICBX010000002">
    <property type="protein sequence ID" value="MBW8638641.1"/>
    <property type="molecule type" value="Genomic_DNA"/>
</dbReference>
<sequence>MTQQRAGSHGPAANADALIVKALEDGFGTTDFEIVAIERLDSHLHGHAFKYNQASGLVTGVYPYRIAWRDAHGVGQSVDVMLKAKPDERSILAVYSGLLEKAGVALQTPLETCLAHSDYSTPNLKEASLFRDFRQDLAPYLPRSLGVYIDEAASYTLRLEEILPKGSVILDPDDDTTALWKPGFSNLTLEGIAAIHARFRGRTDRLSETGWFPVCDTQTMMQGMELWRAFLGFLIKACSDVMTPDMAQRHRHVLDTLPDWYALVDREDKTLLYGDVNPQNLAFARSEAGFQLSLFDWERAVISLPQRDLAEHLVYTLPDDFDMPRAQKDIDVYMEAFARHAGSAEPPPSFEGLALMLQDLIVNRLPLMMIVDHVAGKRRHAGAAYGRAHRLLALFS</sequence>
<dbReference type="AlphaFoldDB" id="A0AAE2ZPS2"/>
<protein>
    <submittedName>
        <fullName evidence="2">Phosphotransferase</fullName>
    </submittedName>
</protein>
<evidence type="ECO:0000313" key="2">
    <source>
        <dbReference type="EMBL" id="MBW8638641.1"/>
    </source>
</evidence>
<reference evidence="2" key="1">
    <citation type="submission" date="2021-08" db="EMBL/GenBank/DDBJ databases">
        <title>Hoeflea bacterium WL0058 sp. nov., isolated from the sediment.</title>
        <authorList>
            <person name="Wang L."/>
            <person name="Zhang D."/>
        </authorList>
    </citation>
    <scope>NUCLEOTIDE SEQUENCE</scope>
    <source>
        <strain evidence="2">WL0058</strain>
    </source>
</reference>
<evidence type="ECO:0000313" key="3">
    <source>
        <dbReference type="Proteomes" id="UP001196509"/>
    </source>
</evidence>
<dbReference type="Pfam" id="PF01636">
    <property type="entry name" value="APH"/>
    <property type="match status" value="1"/>
</dbReference>
<dbReference type="InterPro" id="IPR002575">
    <property type="entry name" value="Aminoglycoside_PTrfase"/>
</dbReference>
<dbReference type="InterPro" id="IPR011009">
    <property type="entry name" value="Kinase-like_dom_sf"/>
</dbReference>
<name>A0AAE2ZPS2_9HYPH</name>
<dbReference type="SUPFAM" id="SSF56112">
    <property type="entry name" value="Protein kinase-like (PK-like)"/>
    <property type="match status" value="1"/>
</dbReference>
<accession>A0AAE2ZPS2</accession>
<dbReference type="RefSeq" id="WP_220229243.1">
    <property type="nucleotide sequence ID" value="NZ_JAICBX010000002.1"/>
</dbReference>
<feature type="domain" description="Aminoglycoside phosphotransferase" evidence="1">
    <location>
        <begin position="244"/>
        <end position="326"/>
    </location>
</feature>